<organism evidence="2 3">
    <name type="scientific">Thalassiosira oceanica</name>
    <name type="common">Marine diatom</name>
    <dbReference type="NCBI Taxonomy" id="159749"/>
    <lineage>
        <taxon>Eukaryota</taxon>
        <taxon>Sar</taxon>
        <taxon>Stramenopiles</taxon>
        <taxon>Ochrophyta</taxon>
        <taxon>Bacillariophyta</taxon>
        <taxon>Coscinodiscophyceae</taxon>
        <taxon>Thalassiosirophycidae</taxon>
        <taxon>Thalassiosirales</taxon>
        <taxon>Thalassiosiraceae</taxon>
        <taxon>Thalassiosira</taxon>
    </lineage>
</organism>
<dbReference type="AlphaFoldDB" id="K0R081"/>
<evidence type="ECO:0000256" key="1">
    <source>
        <dbReference type="SAM" id="MobiDB-lite"/>
    </source>
</evidence>
<feature type="compositionally biased region" description="Low complexity" evidence="1">
    <location>
        <begin position="114"/>
        <end position="123"/>
    </location>
</feature>
<name>K0R081_THAOC</name>
<feature type="compositionally biased region" description="Basic residues" evidence="1">
    <location>
        <begin position="390"/>
        <end position="409"/>
    </location>
</feature>
<keyword evidence="3" id="KW-1185">Reference proteome</keyword>
<proteinExistence type="predicted"/>
<comment type="caution">
    <text evidence="2">The sequence shown here is derived from an EMBL/GenBank/DDBJ whole genome shotgun (WGS) entry which is preliminary data.</text>
</comment>
<feature type="compositionally biased region" description="Basic and acidic residues" evidence="1">
    <location>
        <begin position="321"/>
        <end position="331"/>
    </location>
</feature>
<dbReference type="Proteomes" id="UP000266841">
    <property type="component" value="Unassembled WGS sequence"/>
</dbReference>
<dbReference type="EMBL" id="AGNL01048476">
    <property type="protein sequence ID" value="EJK45488.1"/>
    <property type="molecule type" value="Genomic_DNA"/>
</dbReference>
<feature type="compositionally biased region" description="Basic and acidic residues" evidence="1">
    <location>
        <begin position="270"/>
        <end position="279"/>
    </location>
</feature>
<feature type="region of interest" description="Disordered" evidence="1">
    <location>
        <begin position="371"/>
        <end position="498"/>
    </location>
</feature>
<accession>K0R081</accession>
<feature type="compositionally biased region" description="Low complexity" evidence="1">
    <location>
        <begin position="222"/>
        <end position="242"/>
    </location>
</feature>
<feature type="compositionally biased region" description="Basic and acidic residues" evidence="1">
    <location>
        <begin position="375"/>
        <end position="389"/>
    </location>
</feature>
<protein>
    <submittedName>
        <fullName evidence="2">Uncharacterized protein</fullName>
    </submittedName>
</protein>
<feature type="compositionally biased region" description="Basic residues" evidence="1">
    <location>
        <begin position="478"/>
        <end position="498"/>
    </location>
</feature>
<feature type="compositionally biased region" description="Gly residues" evidence="1">
    <location>
        <begin position="184"/>
        <end position="196"/>
    </location>
</feature>
<feature type="region of interest" description="Disordered" evidence="1">
    <location>
        <begin position="1"/>
        <end position="345"/>
    </location>
</feature>
<evidence type="ECO:0000313" key="3">
    <source>
        <dbReference type="Proteomes" id="UP000266841"/>
    </source>
</evidence>
<gene>
    <name evidence="2" type="ORF">THAOC_35894</name>
</gene>
<feature type="non-terminal residue" evidence="2">
    <location>
        <position position="498"/>
    </location>
</feature>
<sequence>MQQPVTRNPAYPAVAFPPPPVRGRSDGADGPYHTSSRRYYGAPTPPPSGGGASSGLDGKLTSPASRSPLRGRAGGRDPDVPPPAEARVLAVGGVGGGTRGPRRGVRRGERRAGVLRALPVDAAGGRRRRAAGGREEEDGESGPPGAGRGRRRAGRAGLPDPRRGEAGEGGGDVGWTEAEKGRQYGAGGPRFGPRGLGGRRELGDQDPQPEASPGDGGGRRLGGAVRAAERLPVAAGAALDAPDGGGGGEGKDARPAGAAGGLPGPAPPRPDSDRADPARRGGALPPAPLVVPAPGVLRQERLHPPQSRRPRGLRPDPALLLRDRLAPRERLVPPPLPGGTGVRVRRGGDMLRRHAVRREAVSVVFVFSSGRRGRDRAEARADEGRDPPRRRGSVVRRRRVPPRRHRRRPPANFGAGRAPRQAGQEKEAGARAPAALEGVPVRARGARRGETRRRGGGARPRGGVRRAGPYVRVERGVRRGRGGGRRRRRPRRDTHRGE</sequence>
<evidence type="ECO:0000313" key="2">
    <source>
        <dbReference type="EMBL" id="EJK45488.1"/>
    </source>
</evidence>
<reference evidence="2 3" key="1">
    <citation type="journal article" date="2012" name="Genome Biol.">
        <title>Genome and low-iron response of an oceanic diatom adapted to chronic iron limitation.</title>
        <authorList>
            <person name="Lommer M."/>
            <person name="Specht M."/>
            <person name="Roy A.S."/>
            <person name="Kraemer L."/>
            <person name="Andreson R."/>
            <person name="Gutowska M.A."/>
            <person name="Wolf J."/>
            <person name="Bergner S.V."/>
            <person name="Schilhabel M.B."/>
            <person name="Klostermeier U.C."/>
            <person name="Beiko R.G."/>
            <person name="Rosenstiel P."/>
            <person name="Hippler M."/>
            <person name="Laroche J."/>
        </authorList>
    </citation>
    <scope>NUCLEOTIDE SEQUENCE [LARGE SCALE GENOMIC DNA]</scope>
    <source>
        <strain evidence="2 3">CCMP1005</strain>
    </source>
</reference>
<dbReference type="OMA" id="MYERFIC"/>